<protein>
    <submittedName>
        <fullName evidence="2">Uncharacterized protein</fullName>
    </submittedName>
</protein>
<dbReference type="EMBL" id="CATQJA010002631">
    <property type="protein sequence ID" value="CAJ0574516.1"/>
    <property type="molecule type" value="Genomic_DNA"/>
</dbReference>
<comment type="caution">
    <text evidence="2">The sequence shown here is derived from an EMBL/GenBank/DDBJ whole genome shotgun (WGS) entry which is preliminary data.</text>
</comment>
<feature type="compositionally biased region" description="Polar residues" evidence="1">
    <location>
        <begin position="65"/>
        <end position="75"/>
    </location>
</feature>
<evidence type="ECO:0000256" key="1">
    <source>
        <dbReference type="SAM" id="MobiDB-lite"/>
    </source>
</evidence>
<organism evidence="2 3">
    <name type="scientific">Mesorhabditis spiculigera</name>
    <dbReference type="NCBI Taxonomy" id="96644"/>
    <lineage>
        <taxon>Eukaryota</taxon>
        <taxon>Metazoa</taxon>
        <taxon>Ecdysozoa</taxon>
        <taxon>Nematoda</taxon>
        <taxon>Chromadorea</taxon>
        <taxon>Rhabditida</taxon>
        <taxon>Rhabditina</taxon>
        <taxon>Rhabditomorpha</taxon>
        <taxon>Rhabditoidea</taxon>
        <taxon>Rhabditidae</taxon>
        <taxon>Mesorhabditinae</taxon>
        <taxon>Mesorhabditis</taxon>
    </lineage>
</organism>
<evidence type="ECO:0000313" key="2">
    <source>
        <dbReference type="EMBL" id="CAJ0574516.1"/>
    </source>
</evidence>
<feature type="region of interest" description="Disordered" evidence="1">
    <location>
        <begin position="62"/>
        <end position="82"/>
    </location>
</feature>
<feature type="non-terminal residue" evidence="2">
    <location>
        <position position="1"/>
    </location>
</feature>
<sequence length="110" mass="11822">MEARCDPTNRCYTLYRADGTVQRKGCTRNCQGETAGIYNGRCDECFHSLCNRDTGRSNIGGGAVANSQPYQNNGNSGIGGGAYPKHHHPWGAGSIPTIFGSLLVLIARFL</sequence>
<proteinExistence type="predicted"/>
<name>A0AA36FZZ5_9BILA</name>
<dbReference type="AlphaFoldDB" id="A0AA36FZZ5"/>
<keyword evidence="3" id="KW-1185">Reference proteome</keyword>
<evidence type="ECO:0000313" key="3">
    <source>
        <dbReference type="Proteomes" id="UP001177023"/>
    </source>
</evidence>
<gene>
    <name evidence="2" type="ORF">MSPICULIGERA_LOCUS12849</name>
</gene>
<accession>A0AA36FZZ5</accession>
<reference evidence="2" key="1">
    <citation type="submission" date="2023-06" db="EMBL/GenBank/DDBJ databases">
        <authorList>
            <person name="Delattre M."/>
        </authorList>
    </citation>
    <scope>NUCLEOTIDE SEQUENCE</scope>
    <source>
        <strain evidence="2">AF72</strain>
    </source>
</reference>
<dbReference type="Proteomes" id="UP001177023">
    <property type="component" value="Unassembled WGS sequence"/>
</dbReference>